<dbReference type="GO" id="GO:0010411">
    <property type="term" value="P:xyloglucan metabolic process"/>
    <property type="evidence" value="ECO:0007669"/>
    <property type="project" value="TreeGrafter"/>
</dbReference>
<reference evidence="5 6" key="1">
    <citation type="submission" date="2019-01" db="EMBL/GenBank/DDBJ databases">
        <title>Pseudolysobacter antarctica gen. nov., sp. nov., isolated from Fildes Peninsula, Antarctica.</title>
        <authorList>
            <person name="Wei Z."/>
            <person name="Peng F."/>
        </authorList>
    </citation>
    <scope>NUCLEOTIDE SEQUENCE [LARGE SCALE GENOMIC DNA]</scope>
    <source>
        <strain evidence="5 6">AQ6-296</strain>
    </source>
</reference>
<dbReference type="Gene3D" id="2.130.10.10">
    <property type="entry name" value="YVTN repeat-like/Quinoprotein amine dehydrogenase"/>
    <property type="match status" value="4"/>
</dbReference>
<dbReference type="PANTHER" id="PTHR43739">
    <property type="entry name" value="XYLOGLUCANASE (EUROFUNG)"/>
    <property type="match status" value="1"/>
</dbReference>
<feature type="domain" description="Sortilin N-terminal" evidence="4">
    <location>
        <begin position="82"/>
        <end position="205"/>
    </location>
</feature>
<dbReference type="InterPro" id="IPR036278">
    <property type="entry name" value="Sialidase_sf"/>
</dbReference>
<sequence length="1066" mass="116496">MKRLTKLTLAALAVSIFATVAASATTPAAAPAPLKFDAGSISGLGARNIGSATMSGRIAAIDAVNEKNGKTTIYVGSATGGVWKSSDSGTTYKPVFDRQNVQSIGAITIDPSDPRTIWVGTGEPWTRNSVSVGDGIYKSSDGGETWTHLGLENSERIAKIIVDPKDRNTVYACVPGKLWSDSAERGLYKTSDGGKNWSLVLKGTNLSTGCASISMDPQNSGVMFASLWDFRRKGWTFRSGGENPTSPSGSGLFRSGDGGTHWTEVSDKSNKGFPVKPYGRIAVAVAPSSNKIVYALVESPRSALFRSDDGGQTWEERDRSQFMVWRPFYFATLFVDPGNPERLFKPDLGLIMSEDGGKSFSNASGGTHGDHHAVWIDPKNPQQVISGDDGGIWYSQDGGSKWRKGENLPISQFYHVSVDDRDPYQVYGGLQDNSSWVGQSEYPGGIGNAQWENMYGGDGFWSFSDPADPDYLYTEAQGGTIGRVNRKTHEIRDIQPRANLHEKLRYNWNTPIALSPNEKGTIYIGAQFLFRSRDHGQSWDRISPDLTSNDPLKQKQEESGGVTVDNSAAEMHTTIYSISESPKNGQLIWIGTDDGNLQLTRDGGKSWNNVVGNISGLPKNSWVSWVEASRFDESVVYAAFDRHSFGDMQPWVYRSKDYGKSWTRIVAPAQGVRGYAHVIREDTLKPELLFLGTEFGLWVSIDGGAQWAQYKGGNFPNVAVRDLVLQPRTSDLVLATHGRGIWIIDDITPLRALTPSVLNLEAGFIEARPQQQRLNAQGGWPGGDAVFTGDNPPNAAVITYYQKSRHLFGKIKLEILDSKGVVIDSIAASKRRGLNRVTWGMRVKPPRVPSAAQVAFNASQGPRVLPGDYTVRLTKGTEVYTAPLKIGIDARAKYPLAERQQEFDAAMRVHALFGTMTDLVYRINAARTGVQERSGKLPEKDALRAQLAAYGSKLDEVRKQIVATKEGGAITGEERIREHMDSLYGAIVNYEGRPSDYQLAAIDTQQRELSDVAEQFEKLNSAQLSKLNSALSAKQLPAITIPDAAPVEVGQQSANGDKKGGWLERD</sequence>
<dbReference type="InterPro" id="IPR031778">
    <property type="entry name" value="Sortilin_N"/>
</dbReference>
<name>A0A411HJ46_9GAMM</name>
<dbReference type="Proteomes" id="UP000291562">
    <property type="component" value="Chromosome"/>
</dbReference>
<feature type="signal peptide" evidence="3">
    <location>
        <begin position="1"/>
        <end position="24"/>
    </location>
</feature>
<feature type="region of interest" description="Disordered" evidence="2">
    <location>
        <begin position="1046"/>
        <end position="1066"/>
    </location>
</feature>
<dbReference type="OrthoDB" id="5711096at2"/>
<evidence type="ECO:0000259" key="4">
    <source>
        <dbReference type="Pfam" id="PF15902"/>
    </source>
</evidence>
<evidence type="ECO:0000256" key="2">
    <source>
        <dbReference type="SAM" id="MobiDB-lite"/>
    </source>
</evidence>
<dbReference type="AlphaFoldDB" id="A0A411HJ46"/>
<dbReference type="InterPro" id="IPR015943">
    <property type="entry name" value="WD40/YVTN_repeat-like_dom_sf"/>
</dbReference>
<feature type="chain" id="PRO_5019523305" evidence="3">
    <location>
        <begin position="25"/>
        <end position="1066"/>
    </location>
</feature>
<keyword evidence="1" id="KW-0677">Repeat</keyword>
<dbReference type="RefSeq" id="WP_129832817.1">
    <property type="nucleotide sequence ID" value="NZ_CP035704.1"/>
</dbReference>
<feature type="region of interest" description="Disordered" evidence="2">
    <location>
        <begin position="540"/>
        <end position="564"/>
    </location>
</feature>
<protein>
    <submittedName>
        <fullName evidence="5">Sialidase</fullName>
    </submittedName>
</protein>
<evidence type="ECO:0000256" key="3">
    <source>
        <dbReference type="SAM" id="SignalP"/>
    </source>
</evidence>
<evidence type="ECO:0000313" key="6">
    <source>
        <dbReference type="Proteomes" id="UP000291562"/>
    </source>
</evidence>
<feature type="region of interest" description="Disordered" evidence="2">
    <location>
        <begin position="239"/>
        <end position="268"/>
    </location>
</feature>
<dbReference type="CDD" id="cd15482">
    <property type="entry name" value="Sialidase_non-viral"/>
    <property type="match status" value="2"/>
</dbReference>
<accession>A0A411HJ46</accession>
<dbReference type="PANTHER" id="PTHR43739:SF5">
    <property type="entry name" value="EXO-ALPHA-SIALIDASE"/>
    <property type="match status" value="1"/>
</dbReference>
<organism evidence="5 6">
    <name type="scientific">Pseudolysobacter antarcticus</name>
    <dbReference type="NCBI Taxonomy" id="2511995"/>
    <lineage>
        <taxon>Bacteria</taxon>
        <taxon>Pseudomonadati</taxon>
        <taxon>Pseudomonadota</taxon>
        <taxon>Gammaproteobacteria</taxon>
        <taxon>Lysobacterales</taxon>
        <taxon>Rhodanobacteraceae</taxon>
        <taxon>Pseudolysobacter</taxon>
    </lineage>
</organism>
<feature type="compositionally biased region" description="Basic and acidic residues" evidence="2">
    <location>
        <begin position="1056"/>
        <end position="1066"/>
    </location>
</feature>
<evidence type="ECO:0000313" key="5">
    <source>
        <dbReference type="EMBL" id="QBB70559.1"/>
    </source>
</evidence>
<gene>
    <name evidence="5" type="ORF">ELE36_09385</name>
</gene>
<dbReference type="InterPro" id="IPR052025">
    <property type="entry name" value="Xyloglucanase_GH74"/>
</dbReference>
<dbReference type="Pfam" id="PF15902">
    <property type="entry name" value="Sortilin-Vps10"/>
    <property type="match status" value="1"/>
</dbReference>
<keyword evidence="3" id="KW-0732">Signal</keyword>
<dbReference type="SUPFAM" id="SSF50939">
    <property type="entry name" value="Sialidases"/>
    <property type="match status" value="2"/>
</dbReference>
<keyword evidence="6" id="KW-1185">Reference proteome</keyword>
<proteinExistence type="predicted"/>
<dbReference type="KEGG" id="xbc:ELE36_09385"/>
<dbReference type="EMBL" id="CP035704">
    <property type="protein sequence ID" value="QBB70559.1"/>
    <property type="molecule type" value="Genomic_DNA"/>
</dbReference>
<evidence type="ECO:0000256" key="1">
    <source>
        <dbReference type="ARBA" id="ARBA00022737"/>
    </source>
</evidence>